<reference evidence="2" key="1">
    <citation type="submission" date="2023-04" db="EMBL/GenBank/DDBJ databases">
        <title>Black Yeasts Isolated from many extreme environments.</title>
        <authorList>
            <person name="Coleine C."/>
            <person name="Stajich J.E."/>
            <person name="Selbmann L."/>
        </authorList>
    </citation>
    <scope>NUCLEOTIDE SEQUENCE</scope>
    <source>
        <strain evidence="2">CCFEE 5312</strain>
    </source>
</reference>
<organism evidence="2 3">
    <name type="scientific">Extremus antarcticus</name>
    <dbReference type="NCBI Taxonomy" id="702011"/>
    <lineage>
        <taxon>Eukaryota</taxon>
        <taxon>Fungi</taxon>
        <taxon>Dikarya</taxon>
        <taxon>Ascomycota</taxon>
        <taxon>Pezizomycotina</taxon>
        <taxon>Dothideomycetes</taxon>
        <taxon>Dothideomycetidae</taxon>
        <taxon>Mycosphaerellales</taxon>
        <taxon>Extremaceae</taxon>
        <taxon>Extremus</taxon>
    </lineage>
</organism>
<dbReference type="AlphaFoldDB" id="A0AAJ0DL31"/>
<evidence type="ECO:0000256" key="1">
    <source>
        <dbReference type="SAM" id="MobiDB-lite"/>
    </source>
</evidence>
<name>A0AAJ0DL31_9PEZI</name>
<evidence type="ECO:0000313" key="2">
    <source>
        <dbReference type="EMBL" id="KAK3052506.1"/>
    </source>
</evidence>
<comment type="caution">
    <text evidence="2">The sequence shown here is derived from an EMBL/GenBank/DDBJ whole genome shotgun (WGS) entry which is preliminary data.</text>
</comment>
<gene>
    <name evidence="2" type="ORF">LTR09_006360</name>
</gene>
<evidence type="ECO:0000313" key="3">
    <source>
        <dbReference type="Proteomes" id="UP001271007"/>
    </source>
</evidence>
<feature type="compositionally biased region" description="Polar residues" evidence="1">
    <location>
        <begin position="66"/>
        <end position="77"/>
    </location>
</feature>
<protein>
    <submittedName>
        <fullName evidence="2">Uncharacterized protein</fullName>
    </submittedName>
</protein>
<sequence>MHNLRAFVYLPDHFEAQQQSIVESNPFFQALQPQRLGARTAMYDHNIITRITNTTSTPLMSRYRTHSTTDTAISPQGTLHKRKMQSSDEETSTKKARDDLLRNGFPACGHAFISELRNFDAPGKKHIIRALDWNERTFEKHARTIRTFLREYTGVGRAYFCKGPPTDFKRVSNKQEILVCRATDSNLRIWQLYQENKQQTRQFIEPAVAQTVAYIPGFLCTSPEEFLRSTSKLPDDIVERPTPNGTLRLRLAERLVYYHIDKMQVHTALRESRTEGQFKNIIHVHPSARPSKKLSPKKQTVKKGFSGCDLYVRTSHEGIAQHYVEIQRLVPEEHRTKVGGNIKIKYASYEELLEELLDQDLPFAVDSGYFEYHFADGKKALVDDTESLQNMLMVAKRDGKARYELVWTEGKVPPKSEHTMLCWETQSLASQDLVAGDNTRET</sequence>
<proteinExistence type="predicted"/>
<dbReference type="Proteomes" id="UP001271007">
    <property type="component" value="Unassembled WGS sequence"/>
</dbReference>
<dbReference type="EMBL" id="JAWDJX010000020">
    <property type="protein sequence ID" value="KAK3052506.1"/>
    <property type="molecule type" value="Genomic_DNA"/>
</dbReference>
<feature type="region of interest" description="Disordered" evidence="1">
    <location>
        <begin position="65"/>
        <end position="95"/>
    </location>
</feature>
<keyword evidence="3" id="KW-1185">Reference proteome</keyword>
<accession>A0AAJ0DL31</accession>